<organism evidence="7 8">
    <name type="scientific">Pholiota conissans</name>
    <dbReference type="NCBI Taxonomy" id="109636"/>
    <lineage>
        <taxon>Eukaryota</taxon>
        <taxon>Fungi</taxon>
        <taxon>Dikarya</taxon>
        <taxon>Basidiomycota</taxon>
        <taxon>Agaricomycotina</taxon>
        <taxon>Agaricomycetes</taxon>
        <taxon>Agaricomycetidae</taxon>
        <taxon>Agaricales</taxon>
        <taxon>Agaricineae</taxon>
        <taxon>Strophariaceae</taxon>
        <taxon>Pholiota</taxon>
    </lineage>
</organism>
<protein>
    <recommendedName>
        <fullName evidence="9">MFS general substrate transporter</fullName>
    </recommendedName>
</protein>
<feature type="transmembrane region" description="Helical" evidence="6">
    <location>
        <begin position="139"/>
        <end position="159"/>
    </location>
</feature>
<proteinExistence type="predicted"/>
<name>A0A9P6CPR6_9AGAR</name>
<feature type="transmembrane region" description="Helical" evidence="6">
    <location>
        <begin position="357"/>
        <end position="380"/>
    </location>
</feature>
<evidence type="ECO:0000313" key="8">
    <source>
        <dbReference type="Proteomes" id="UP000807469"/>
    </source>
</evidence>
<dbReference type="SUPFAM" id="SSF103473">
    <property type="entry name" value="MFS general substrate transporter"/>
    <property type="match status" value="1"/>
</dbReference>
<evidence type="ECO:0000256" key="5">
    <source>
        <dbReference type="SAM" id="MobiDB-lite"/>
    </source>
</evidence>
<dbReference type="PANTHER" id="PTHR23507">
    <property type="entry name" value="ZGC:174356"/>
    <property type="match status" value="1"/>
</dbReference>
<keyword evidence="8" id="KW-1185">Reference proteome</keyword>
<gene>
    <name evidence="7" type="ORF">BDN70DRAFT_936809</name>
</gene>
<dbReference type="EMBL" id="MU155389">
    <property type="protein sequence ID" value="KAF9474247.1"/>
    <property type="molecule type" value="Genomic_DNA"/>
</dbReference>
<evidence type="ECO:0008006" key="9">
    <source>
        <dbReference type="Google" id="ProtNLM"/>
    </source>
</evidence>
<feature type="transmembrane region" description="Helical" evidence="6">
    <location>
        <begin position="324"/>
        <end position="345"/>
    </location>
</feature>
<dbReference type="Pfam" id="PF07690">
    <property type="entry name" value="MFS_1"/>
    <property type="match status" value="1"/>
</dbReference>
<dbReference type="AlphaFoldDB" id="A0A9P6CPR6"/>
<feature type="transmembrane region" description="Helical" evidence="6">
    <location>
        <begin position="171"/>
        <end position="197"/>
    </location>
</feature>
<dbReference type="GO" id="GO:0022857">
    <property type="term" value="F:transmembrane transporter activity"/>
    <property type="evidence" value="ECO:0007669"/>
    <property type="project" value="InterPro"/>
</dbReference>
<accession>A0A9P6CPR6</accession>
<feature type="transmembrane region" description="Helical" evidence="6">
    <location>
        <begin position="240"/>
        <end position="260"/>
    </location>
</feature>
<keyword evidence="3 6" id="KW-1133">Transmembrane helix</keyword>
<dbReference type="Gene3D" id="1.20.1250.20">
    <property type="entry name" value="MFS general substrate transporter like domains"/>
    <property type="match status" value="1"/>
</dbReference>
<dbReference type="Proteomes" id="UP000807469">
    <property type="component" value="Unassembled WGS sequence"/>
</dbReference>
<dbReference type="InterPro" id="IPR036259">
    <property type="entry name" value="MFS_trans_sf"/>
</dbReference>
<dbReference type="GO" id="GO:0016020">
    <property type="term" value="C:membrane"/>
    <property type="evidence" value="ECO:0007669"/>
    <property type="project" value="UniProtKB-SubCell"/>
</dbReference>
<feature type="region of interest" description="Disordered" evidence="5">
    <location>
        <begin position="1"/>
        <end position="35"/>
    </location>
</feature>
<evidence type="ECO:0000313" key="7">
    <source>
        <dbReference type="EMBL" id="KAF9474247.1"/>
    </source>
</evidence>
<dbReference type="InterPro" id="IPR011701">
    <property type="entry name" value="MFS"/>
</dbReference>
<keyword evidence="4 6" id="KW-0472">Membrane</keyword>
<feature type="transmembrane region" description="Helical" evidence="6">
    <location>
        <begin position="292"/>
        <end position="312"/>
    </location>
</feature>
<evidence type="ECO:0000256" key="3">
    <source>
        <dbReference type="ARBA" id="ARBA00022989"/>
    </source>
</evidence>
<dbReference type="PANTHER" id="PTHR23507:SF1">
    <property type="entry name" value="FI18259P1-RELATED"/>
    <property type="match status" value="1"/>
</dbReference>
<evidence type="ECO:0000256" key="4">
    <source>
        <dbReference type="ARBA" id="ARBA00023136"/>
    </source>
</evidence>
<dbReference type="OrthoDB" id="3026777at2759"/>
<evidence type="ECO:0000256" key="1">
    <source>
        <dbReference type="ARBA" id="ARBA00004141"/>
    </source>
</evidence>
<sequence length="606" mass="65748">MTAAPQHLHSDSEEDSLLPGPRHSRRANHSQTGGNMFSRRVSWVPHPFWLIPVVLVMSMSRGVTMSPRIQVYKAIACRSLSKESPGVGDLLSFTTACGDTEVQARAAKIQASVVTTMSILSAISTGFWSRLGDTHGRKLILSTFLFGALLMEAVFVLVMKPNSVFGRNAEHFILIGPIIEGFVGGLSTFNGVTHAYISDCTRHGSRSTIFSYVQGMVFVGLAIGPWLGGLFFPPKGYSDGYFYASISLISITLLYVIFICPESKTPTVPTETVQNRSALSRKESPFMAARRLILKFISALLLPISMFAPRRIPGTSRKNYNMTLVGMSLFLYIVSTGVYSAKYLYAQHVYTWTTAQLGYYMSTLWISRAFNLLVFLPFLLSYLKPKSTSAPGSNPNAHDISRELNFDRYLASISLSVDGLADALVAVVSNKSQPIFVALSCLSSFTSGGNPALHSLGAVCLHACGYGSDVGALFGALGVLSAIGHIVSVRATTHPTMAYTDMNHKPSIYALTYGSSVGNFREAIFVLGACLLFSAVGFLSLISPAEDDIALVDSPTRGNGSVDSVRVRDYAYQSISDDSPDETEDTLQVLERSKRRSTSEVPSGRV</sequence>
<comment type="caution">
    <text evidence="7">The sequence shown here is derived from an EMBL/GenBank/DDBJ whole genome shotgun (WGS) entry which is preliminary data.</text>
</comment>
<evidence type="ECO:0000256" key="2">
    <source>
        <dbReference type="ARBA" id="ARBA00022692"/>
    </source>
</evidence>
<feature type="region of interest" description="Disordered" evidence="5">
    <location>
        <begin position="573"/>
        <end position="606"/>
    </location>
</feature>
<feature type="transmembrane region" description="Helical" evidence="6">
    <location>
        <begin position="209"/>
        <end position="228"/>
    </location>
</feature>
<feature type="transmembrane region" description="Helical" evidence="6">
    <location>
        <begin position="523"/>
        <end position="542"/>
    </location>
</feature>
<feature type="transmembrane region" description="Helical" evidence="6">
    <location>
        <begin position="46"/>
        <end position="63"/>
    </location>
</feature>
<keyword evidence="2 6" id="KW-0812">Transmembrane</keyword>
<reference evidence="7" key="1">
    <citation type="submission" date="2020-11" db="EMBL/GenBank/DDBJ databases">
        <authorList>
            <consortium name="DOE Joint Genome Institute"/>
            <person name="Ahrendt S."/>
            <person name="Riley R."/>
            <person name="Andreopoulos W."/>
            <person name="Labutti K."/>
            <person name="Pangilinan J."/>
            <person name="Ruiz-Duenas F.J."/>
            <person name="Barrasa J.M."/>
            <person name="Sanchez-Garcia M."/>
            <person name="Camarero S."/>
            <person name="Miyauchi S."/>
            <person name="Serrano A."/>
            <person name="Linde D."/>
            <person name="Babiker R."/>
            <person name="Drula E."/>
            <person name="Ayuso-Fernandez I."/>
            <person name="Pacheco R."/>
            <person name="Padilla G."/>
            <person name="Ferreira P."/>
            <person name="Barriuso J."/>
            <person name="Kellner H."/>
            <person name="Castanera R."/>
            <person name="Alfaro M."/>
            <person name="Ramirez L."/>
            <person name="Pisabarro A.G."/>
            <person name="Kuo A."/>
            <person name="Tritt A."/>
            <person name="Lipzen A."/>
            <person name="He G."/>
            <person name="Yan M."/>
            <person name="Ng V."/>
            <person name="Cullen D."/>
            <person name="Martin F."/>
            <person name="Rosso M.-N."/>
            <person name="Henrissat B."/>
            <person name="Hibbett D."/>
            <person name="Martinez A.T."/>
            <person name="Grigoriev I.V."/>
        </authorList>
    </citation>
    <scope>NUCLEOTIDE SEQUENCE</scope>
    <source>
        <strain evidence="7">CIRM-BRFM 674</strain>
    </source>
</reference>
<comment type="subcellular location">
    <subcellularLocation>
        <location evidence="1">Membrane</location>
        <topology evidence="1">Multi-pass membrane protein</topology>
    </subcellularLocation>
</comment>
<evidence type="ECO:0000256" key="6">
    <source>
        <dbReference type="SAM" id="Phobius"/>
    </source>
</evidence>